<dbReference type="EMBL" id="JXTB01000155">
    <property type="protein sequence ID" value="PON57880.1"/>
    <property type="molecule type" value="Genomic_DNA"/>
</dbReference>
<organism evidence="1 2">
    <name type="scientific">Parasponia andersonii</name>
    <name type="common">Sponia andersonii</name>
    <dbReference type="NCBI Taxonomy" id="3476"/>
    <lineage>
        <taxon>Eukaryota</taxon>
        <taxon>Viridiplantae</taxon>
        <taxon>Streptophyta</taxon>
        <taxon>Embryophyta</taxon>
        <taxon>Tracheophyta</taxon>
        <taxon>Spermatophyta</taxon>
        <taxon>Magnoliopsida</taxon>
        <taxon>eudicotyledons</taxon>
        <taxon>Gunneridae</taxon>
        <taxon>Pentapetalae</taxon>
        <taxon>rosids</taxon>
        <taxon>fabids</taxon>
        <taxon>Rosales</taxon>
        <taxon>Cannabaceae</taxon>
        <taxon>Parasponia</taxon>
    </lineage>
</organism>
<dbReference type="Proteomes" id="UP000237105">
    <property type="component" value="Unassembled WGS sequence"/>
</dbReference>
<protein>
    <submittedName>
        <fullName evidence="1">Uncharacterized protein</fullName>
    </submittedName>
</protein>
<reference evidence="2" key="1">
    <citation type="submission" date="2016-06" db="EMBL/GenBank/DDBJ databases">
        <title>Parallel loss of symbiosis genes in relatives of nitrogen-fixing non-legume Parasponia.</title>
        <authorList>
            <person name="Van Velzen R."/>
            <person name="Holmer R."/>
            <person name="Bu F."/>
            <person name="Rutten L."/>
            <person name="Van Zeijl A."/>
            <person name="Liu W."/>
            <person name="Santuari L."/>
            <person name="Cao Q."/>
            <person name="Sharma T."/>
            <person name="Shen D."/>
            <person name="Roswanjaya Y."/>
            <person name="Wardhani T."/>
            <person name="Kalhor M.S."/>
            <person name="Jansen J."/>
            <person name="Van den Hoogen J."/>
            <person name="Gungor B."/>
            <person name="Hartog M."/>
            <person name="Hontelez J."/>
            <person name="Verver J."/>
            <person name="Yang W.-C."/>
            <person name="Schijlen E."/>
            <person name="Repin R."/>
            <person name="Schilthuizen M."/>
            <person name="Schranz E."/>
            <person name="Heidstra R."/>
            <person name="Miyata K."/>
            <person name="Fedorova E."/>
            <person name="Kohlen W."/>
            <person name="Bisseling T."/>
            <person name="Smit S."/>
            <person name="Geurts R."/>
        </authorList>
    </citation>
    <scope>NUCLEOTIDE SEQUENCE [LARGE SCALE GENOMIC DNA]</scope>
    <source>
        <strain evidence="2">cv. WU1-14</strain>
    </source>
</reference>
<dbReference type="AlphaFoldDB" id="A0A2P5C9Z5"/>
<evidence type="ECO:0000313" key="1">
    <source>
        <dbReference type="EMBL" id="PON57880.1"/>
    </source>
</evidence>
<proteinExistence type="predicted"/>
<dbReference type="OrthoDB" id="10353920at2759"/>
<keyword evidence="2" id="KW-1185">Reference proteome</keyword>
<comment type="caution">
    <text evidence="1">The sequence shown here is derived from an EMBL/GenBank/DDBJ whole genome shotgun (WGS) entry which is preliminary data.</text>
</comment>
<sequence>CWPLLFFVALAPPQRCSHCFYSVCLSSDQGLVVQICLWLFLLTNDRVADFTPFA</sequence>
<feature type="non-terminal residue" evidence="1">
    <location>
        <position position="1"/>
    </location>
</feature>
<accession>A0A2P5C9Z5</accession>
<evidence type="ECO:0000313" key="2">
    <source>
        <dbReference type="Proteomes" id="UP000237105"/>
    </source>
</evidence>
<name>A0A2P5C9Z5_PARAD</name>
<gene>
    <name evidence="1" type="ORF">PanWU01x14_170930</name>
</gene>